<evidence type="ECO:0000256" key="5">
    <source>
        <dbReference type="ARBA" id="ARBA00023004"/>
    </source>
</evidence>
<dbReference type="InterPro" id="IPR036396">
    <property type="entry name" value="Cyt_P450_sf"/>
</dbReference>
<sequence>MSQTDVPESGMFTPEFDADPYSVYAPLREKSPVTCVKRPDGTEVWWITRHKEAREALADDRLSKDMRQAGDLYLAVFGETEESAMALDQNMINCDPPDHTRLRRLVAKAFTAPRVERLRPRIEELVDELLDGLDPHGRTDLLQEFAYPLTVSVICELLGIPAEDRGRLREWSSKLGAAGFTEEGREAAGAAQKQLNAYLRALIARRRDEPADKLDEPADGLLDALIAVRDEGDSLTEDELVSTVFLLMFAGHESTALQIANSMLTLLREPGRYRTLREHPEKVDAVMEECLRYDGSAEVATFRFAREDIEIGDVTIPRGSMVTIVIAAANRDPRQFSDPEVFDAERGHSGHLSFGHGRHYCIGASLARLEIRAALNGILRRFPTPALDVTWDELRFLPGGVAFRGLRSLPVLLSPPAPSGPGRDSAEVPA</sequence>
<dbReference type="GO" id="GO:0004497">
    <property type="term" value="F:monooxygenase activity"/>
    <property type="evidence" value="ECO:0007669"/>
    <property type="project" value="UniProtKB-KW"/>
</dbReference>
<dbReference type="PANTHER" id="PTHR46696">
    <property type="entry name" value="P450, PUTATIVE (EUROFUNG)-RELATED"/>
    <property type="match status" value="1"/>
</dbReference>
<reference evidence="8" key="1">
    <citation type="journal article" date="2014" name="Int. J. Syst. Evol. Microbiol.">
        <title>Complete genome sequence of Corynebacterium casei LMG S-19264T (=DSM 44701T), isolated from a smear-ripened cheese.</title>
        <authorList>
            <consortium name="US DOE Joint Genome Institute (JGI-PGF)"/>
            <person name="Walter F."/>
            <person name="Albersmeier A."/>
            <person name="Kalinowski J."/>
            <person name="Ruckert C."/>
        </authorList>
    </citation>
    <scope>NUCLEOTIDE SEQUENCE</scope>
    <source>
        <strain evidence="8">JCM 4633</strain>
    </source>
</reference>
<dbReference type="CDD" id="cd11029">
    <property type="entry name" value="CYP107-like"/>
    <property type="match status" value="1"/>
</dbReference>
<dbReference type="EMBL" id="BMVB01000003">
    <property type="protein sequence ID" value="GHC39167.1"/>
    <property type="molecule type" value="Genomic_DNA"/>
</dbReference>
<dbReference type="GO" id="GO:0016705">
    <property type="term" value="F:oxidoreductase activity, acting on paired donors, with incorporation or reduction of molecular oxygen"/>
    <property type="evidence" value="ECO:0007669"/>
    <property type="project" value="InterPro"/>
</dbReference>
<dbReference type="InterPro" id="IPR002397">
    <property type="entry name" value="Cyt_P450_B"/>
</dbReference>
<dbReference type="RefSeq" id="WP_229844598.1">
    <property type="nucleotide sequence ID" value="NZ_BMVB01000003.1"/>
</dbReference>
<dbReference type="PROSITE" id="PS00086">
    <property type="entry name" value="CYTOCHROME_P450"/>
    <property type="match status" value="1"/>
</dbReference>
<dbReference type="PRINTS" id="PR00385">
    <property type="entry name" value="P450"/>
</dbReference>
<name>A0A918TBL3_STRCJ</name>
<evidence type="ECO:0000256" key="1">
    <source>
        <dbReference type="ARBA" id="ARBA00010617"/>
    </source>
</evidence>
<proteinExistence type="inferred from homology"/>
<keyword evidence="5 7" id="KW-0408">Iron</keyword>
<dbReference type="PRINTS" id="PR00359">
    <property type="entry name" value="BP450"/>
</dbReference>
<evidence type="ECO:0000256" key="7">
    <source>
        <dbReference type="RuleBase" id="RU000461"/>
    </source>
</evidence>
<reference evidence="8" key="2">
    <citation type="submission" date="2020-09" db="EMBL/GenBank/DDBJ databases">
        <authorList>
            <person name="Sun Q."/>
            <person name="Ohkuma M."/>
        </authorList>
    </citation>
    <scope>NUCLEOTIDE SEQUENCE</scope>
    <source>
        <strain evidence="8">JCM 4633</strain>
    </source>
</reference>
<protein>
    <submittedName>
        <fullName evidence="8">Cytochrome P450</fullName>
    </submittedName>
</protein>
<dbReference type="FunFam" id="1.10.630.10:FF:000018">
    <property type="entry name" value="Cytochrome P450 monooxygenase"/>
    <property type="match status" value="1"/>
</dbReference>
<dbReference type="Pfam" id="PF00067">
    <property type="entry name" value="p450"/>
    <property type="match status" value="2"/>
</dbReference>
<dbReference type="Gene3D" id="1.10.630.10">
    <property type="entry name" value="Cytochrome P450"/>
    <property type="match status" value="1"/>
</dbReference>
<comment type="caution">
    <text evidence="8">The sequence shown here is derived from an EMBL/GenBank/DDBJ whole genome shotgun (WGS) entry which is preliminary data.</text>
</comment>
<accession>A0A918TBL3</accession>
<organism evidence="8 9">
    <name type="scientific">Streptomyces cinnamoneus</name>
    <name type="common">Streptoverticillium cinnamoneum</name>
    <dbReference type="NCBI Taxonomy" id="53446"/>
    <lineage>
        <taxon>Bacteria</taxon>
        <taxon>Bacillati</taxon>
        <taxon>Actinomycetota</taxon>
        <taxon>Actinomycetes</taxon>
        <taxon>Kitasatosporales</taxon>
        <taxon>Streptomycetaceae</taxon>
        <taxon>Streptomyces</taxon>
        <taxon>Streptomyces cinnamoneus group</taxon>
    </lineage>
</organism>
<evidence type="ECO:0000256" key="4">
    <source>
        <dbReference type="ARBA" id="ARBA00023002"/>
    </source>
</evidence>
<dbReference type="AlphaFoldDB" id="A0A918TBL3"/>
<dbReference type="SUPFAM" id="SSF48264">
    <property type="entry name" value="Cytochrome P450"/>
    <property type="match status" value="1"/>
</dbReference>
<dbReference type="GO" id="GO:0005506">
    <property type="term" value="F:iron ion binding"/>
    <property type="evidence" value="ECO:0007669"/>
    <property type="project" value="InterPro"/>
</dbReference>
<dbReference type="GO" id="GO:0020037">
    <property type="term" value="F:heme binding"/>
    <property type="evidence" value="ECO:0007669"/>
    <property type="project" value="InterPro"/>
</dbReference>
<keyword evidence="4 7" id="KW-0560">Oxidoreductase</keyword>
<keyword evidence="3 7" id="KW-0479">Metal-binding</keyword>
<evidence type="ECO:0000256" key="2">
    <source>
        <dbReference type="ARBA" id="ARBA00022617"/>
    </source>
</evidence>
<dbReference type="Proteomes" id="UP000646244">
    <property type="component" value="Unassembled WGS sequence"/>
</dbReference>
<dbReference type="PANTHER" id="PTHR46696:SF1">
    <property type="entry name" value="CYTOCHROME P450 YJIB-RELATED"/>
    <property type="match status" value="1"/>
</dbReference>
<evidence type="ECO:0000256" key="3">
    <source>
        <dbReference type="ARBA" id="ARBA00022723"/>
    </source>
</evidence>
<gene>
    <name evidence="8" type="ORF">GCM10010507_11100</name>
</gene>
<evidence type="ECO:0000313" key="9">
    <source>
        <dbReference type="Proteomes" id="UP000646244"/>
    </source>
</evidence>
<keyword evidence="6 7" id="KW-0503">Monooxygenase</keyword>
<evidence type="ECO:0000256" key="6">
    <source>
        <dbReference type="ARBA" id="ARBA00023033"/>
    </source>
</evidence>
<keyword evidence="2 7" id="KW-0349">Heme</keyword>
<evidence type="ECO:0000313" key="8">
    <source>
        <dbReference type="EMBL" id="GHC39167.1"/>
    </source>
</evidence>
<dbReference type="InterPro" id="IPR017972">
    <property type="entry name" value="Cyt_P450_CS"/>
</dbReference>
<comment type="similarity">
    <text evidence="1 7">Belongs to the cytochrome P450 family.</text>
</comment>
<dbReference type="InterPro" id="IPR001128">
    <property type="entry name" value="Cyt_P450"/>
</dbReference>